<reference evidence="8 9" key="1">
    <citation type="submission" date="2019-06" db="EMBL/GenBank/DDBJ databases">
        <title>Whole genome sequence for Rhodospirillaceae sp. R148.</title>
        <authorList>
            <person name="Wang G."/>
        </authorList>
    </citation>
    <scope>NUCLEOTIDE SEQUENCE [LARGE SCALE GENOMIC DNA]</scope>
    <source>
        <strain evidence="8 9">R148</strain>
    </source>
</reference>
<feature type="signal peptide" evidence="6">
    <location>
        <begin position="1"/>
        <end position="28"/>
    </location>
</feature>
<dbReference type="InterPro" id="IPR006665">
    <property type="entry name" value="OmpA-like"/>
</dbReference>
<name>A0A545TU79_9PROT</name>
<evidence type="ECO:0000256" key="3">
    <source>
        <dbReference type="ARBA" id="ARBA00023237"/>
    </source>
</evidence>
<feature type="domain" description="OmpA-like" evidence="7">
    <location>
        <begin position="69"/>
        <end position="194"/>
    </location>
</feature>
<dbReference type="EMBL" id="VHSH01000003">
    <property type="protein sequence ID" value="TQV80776.1"/>
    <property type="molecule type" value="Genomic_DNA"/>
</dbReference>
<evidence type="ECO:0000313" key="8">
    <source>
        <dbReference type="EMBL" id="TQV80776.1"/>
    </source>
</evidence>
<keyword evidence="9" id="KW-1185">Reference proteome</keyword>
<protein>
    <submittedName>
        <fullName evidence="8">OmpA family protein</fullName>
    </submittedName>
</protein>
<organism evidence="8 9">
    <name type="scientific">Denitrobaculum tricleocarpae</name>
    <dbReference type="NCBI Taxonomy" id="2591009"/>
    <lineage>
        <taxon>Bacteria</taxon>
        <taxon>Pseudomonadati</taxon>
        <taxon>Pseudomonadota</taxon>
        <taxon>Alphaproteobacteria</taxon>
        <taxon>Rhodospirillales</taxon>
        <taxon>Rhodospirillaceae</taxon>
        <taxon>Denitrobaculum</taxon>
    </lineage>
</organism>
<dbReference type="PROSITE" id="PS51123">
    <property type="entry name" value="OMPA_2"/>
    <property type="match status" value="1"/>
</dbReference>
<evidence type="ECO:0000256" key="1">
    <source>
        <dbReference type="ARBA" id="ARBA00004442"/>
    </source>
</evidence>
<dbReference type="GO" id="GO:0009279">
    <property type="term" value="C:cell outer membrane"/>
    <property type="evidence" value="ECO:0007669"/>
    <property type="project" value="UniProtKB-SubCell"/>
</dbReference>
<dbReference type="Gene3D" id="3.30.1330.60">
    <property type="entry name" value="OmpA-like domain"/>
    <property type="match status" value="1"/>
</dbReference>
<dbReference type="Proteomes" id="UP000315252">
    <property type="component" value="Unassembled WGS sequence"/>
</dbReference>
<gene>
    <name evidence="8" type="ORF">FKG95_11535</name>
</gene>
<feature type="region of interest" description="Disordered" evidence="5">
    <location>
        <begin position="160"/>
        <end position="194"/>
    </location>
</feature>
<dbReference type="PRINTS" id="PR01021">
    <property type="entry name" value="OMPADOMAIN"/>
</dbReference>
<dbReference type="InterPro" id="IPR050330">
    <property type="entry name" value="Bact_OuterMem_StrucFunc"/>
</dbReference>
<evidence type="ECO:0000313" key="9">
    <source>
        <dbReference type="Proteomes" id="UP000315252"/>
    </source>
</evidence>
<sequence length="194" mass="20971">MARAIKRPPCTEYRVVMFRPAVFLFALALTACQSAPSEDPSADTGQRTLTSDELLQNQLTSARLPATLSERGLIVELAGVSFAPNSSSLTPAARSLLQKLATIVNSSEFDTRVLTIEGHTDSVGRESYNLKLSTQRAEVVGQELVFNQVRADRITTIGYGESRPVASNTKPDGSPDPQGQAKNRRVDIVIQTAP</sequence>
<dbReference type="OrthoDB" id="9782229at2"/>
<dbReference type="InterPro" id="IPR036737">
    <property type="entry name" value="OmpA-like_sf"/>
</dbReference>
<proteinExistence type="predicted"/>
<evidence type="ECO:0000256" key="2">
    <source>
        <dbReference type="ARBA" id="ARBA00023136"/>
    </source>
</evidence>
<dbReference type="AlphaFoldDB" id="A0A545TU79"/>
<evidence type="ECO:0000256" key="5">
    <source>
        <dbReference type="SAM" id="MobiDB-lite"/>
    </source>
</evidence>
<evidence type="ECO:0000256" key="6">
    <source>
        <dbReference type="SAM" id="SignalP"/>
    </source>
</evidence>
<evidence type="ECO:0000259" key="7">
    <source>
        <dbReference type="PROSITE" id="PS51123"/>
    </source>
</evidence>
<dbReference type="CDD" id="cd07185">
    <property type="entry name" value="OmpA_C-like"/>
    <property type="match status" value="1"/>
</dbReference>
<feature type="chain" id="PRO_5021888834" evidence="6">
    <location>
        <begin position="29"/>
        <end position="194"/>
    </location>
</feature>
<comment type="subcellular location">
    <subcellularLocation>
        <location evidence="1">Cell outer membrane</location>
    </subcellularLocation>
</comment>
<dbReference type="PANTHER" id="PTHR30329">
    <property type="entry name" value="STATOR ELEMENT OF FLAGELLAR MOTOR COMPLEX"/>
    <property type="match status" value="1"/>
</dbReference>
<keyword evidence="2 4" id="KW-0472">Membrane</keyword>
<accession>A0A545TU79</accession>
<dbReference type="InterPro" id="IPR006664">
    <property type="entry name" value="OMP_bac"/>
</dbReference>
<dbReference type="PROSITE" id="PS51257">
    <property type="entry name" value="PROKAR_LIPOPROTEIN"/>
    <property type="match status" value="1"/>
</dbReference>
<keyword evidence="3" id="KW-0998">Cell outer membrane</keyword>
<dbReference type="PANTHER" id="PTHR30329:SF21">
    <property type="entry name" value="LIPOPROTEIN YIAD-RELATED"/>
    <property type="match status" value="1"/>
</dbReference>
<dbReference type="SUPFAM" id="SSF103088">
    <property type="entry name" value="OmpA-like"/>
    <property type="match status" value="1"/>
</dbReference>
<comment type="caution">
    <text evidence="8">The sequence shown here is derived from an EMBL/GenBank/DDBJ whole genome shotgun (WGS) entry which is preliminary data.</text>
</comment>
<keyword evidence="6" id="KW-0732">Signal</keyword>
<dbReference type="Pfam" id="PF00691">
    <property type="entry name" value="OmpA"/>
    <property type="match status" value="1"/>
</dbReference>
<evidence type="ECO:0000256" key="4">
    <source>
        <dbReference type="PROSITE-ProRule" id="PRU00473"/>
    </source>
</evidence>